<dbReference type="Proteomes" id="UP001465153">
    <property type="component" value="Unassembled WGS sequence"/>
</dbReference>
<feature type="domain" description="HTH cro/C1-type" evidence="2">
    <location>
        <begin position="9"/>
        <end position="63"/>
    </location>
</feature>
<dbReference type="InterPro" id="IPR013096">
    <property type="entry name" value="Cupin_2"/>
</dbReference>
<organism evidence="3 4">
    <name type="scientific">Sessilibacter corallicola</name>
    <dbReference type="NCBI Taxonomy" id="2904075"/>
    <lineage>
        <taxon>Bacteria</taxon>
        <taxon>Pseudomonadati</taxon>
        <taxon>Pseudomonadota</taxon>
        <taxon>Gammaproteobacteria</taxon>
        <taxon>Cellvibrionales</taxon>
        <taxon>Cellvibrionaceae</taxon>
        <taxon>Sessilibacter</taxon>
    </lineage>
</organism>
<dbReference type="Gene3D" id="1.10.260.40">
    <property type="entry name" value="lambda repressor-like DNA-binding domains"/>
    <property type="match status" value="1"/>
</dbReference>
<dbReference type="InterPro" id="IPR001387">
    <property type="entry name" value="Cro/C1-type_HTH"/>
</dbReference>
<dbReference type="SUPFAM" id="SSF47413">
    <property type="entry name" value="lambda repressor-like DNA-binding domains"/>
    <property type="match status" value="1"/>
</dbReference>
<dbReference type="SMART" id="SM00530">
    <property type="entry name" value="HTH_XRE"/>
    <property type="match status" value="1"/>
</dbReference>
<comment type="caution">
    <text evidence="3">The sequence shown here is derived from an EMBL/GenBank/DDBJ whole genome shotgun (WGS) entry which is preliminary data.</text>
</comment>
<reference evidence="3 4" key="1">
    <citation type="submission" date="2024-04" db="EMBL/GenBank/DDBJ databases">
        <title>Draft genome sequence of Sessilibacter corallicola NBRC 116591.</title>
        <authorList>
            <person name="Miyakawa T."/>
            <person name="Kusuya Y."/>
            <person name="Miura T."/>
        </authorList>
    </citation>
    <scope>NUCLEOTIDE SEQUENCE [LARGE SCALE GENOMIC DNA]</scope>
    <source>
        <strain evidence="3 4">KU-00831-HH</strain>
    </source>
</reference>
<dbReference type="SUPFAM" id="SSF51182">
    <property type="entry name" value="RmlC-like cupins"/>
    <property type="match status" value="1"/>
</dbReference>
<sequence>MSVDVGERLRNVRKAKGVSQRELAKRVGVTNSTISLIEQNRVSPSVASLKKVLDGIPMTLSEFFTLDVEPNEDHYFYLQDQQPNIGQGNLDFFLVGADHQNRNITLLREVYEPGSDTGGDMISHEGEECGVVVEGQVEVTIGDAVKVLSEGEGYYFNTNQPHRFRNLTDKKATIISASTPVTF</sequence>
<dbReference type="EMBL" id="BAABWN010000002">
    <property type="protein sequence ID" value="GAA6166841.1"/>
    <property type="molecule type" value="Genomic_DNA"/>
</dbReference>
<dbReference type="PANTHER" id="PTHR46797:SF11">
    <property type="entry name" value="HTH-TYPE TRANSCRIPTIONAL REGULATOR PUUR"/>
    <property type="match status" value="1"/>
</dbReference>
<dbReference type="InterPro" id="IPR011051">
    <property type="entry name" value="RmlC_Cupin_sf"/>
</dbReference>
<keyword evidence="1" id="KW-0238">DNA-binding</keyword>
<dbReference type="InterPro" id="IPR050807">
    <property type="entry name" value="TransReg_Diox_bact_type"/>
</dbReference>
<dbReference type="RefSeq" id="WP_353301672.1">
    <property type="nucleotide sequence ID" value="NZ_BAABWN010000002.1"/>
</dbReference>
<dbReference type="InterPro" id="IPR014710">
    <property type="entry name" value="RmlC-like_jellyroll"/>
</dbReference>
<keyword evidence="4" id="KW-1185">Reference proteome</keyword>
<dbReference type="Gene3D" id="2.60.120.10">
    <property type="entry name" value="Jelly Rolls"/>
    <property type="match status" value="1"/>
</dbReference>
<evidence type="ECO:0000313" key="4">
    <source>
        <dbReference type="Proteomes" id="UP001465153"/>
    </source>
</evidence>
<dbReference type="PANTHER" id="PTHR46797">
    <property type="entry name" value="HTH-TYPE TRANSCRIPTIONAL REGULATOR"/>
    <property type="match status" value="1"/>
</dbReference>
<dbReference type="Pfam" id="PF07883">
    <property type="entry name" value="Cupin_2"/>
    <property type="match status" value="1"/>
</dbReference>
<proteinExistence type="predicted"/>
<gene>
    <name evidence="3" type="ORF">NBRC116591_06510</name>
</gene>
<name>A0ABQ0A5C2_9GAMM</name>
<evidence type="ECO:0000256" key="1">
    <source>
        <dbReference type="ARBA" id="ARBA00023125"/>
    </source>
</evidence>
<evidence type="ECO:0000259" key="2">
    <source>
        <dbReference type="PROSITE" id="PS50943"/>
    </source>
</evidence>
<evidence type="ECO:0000313" key="3">
    <source>
        <dbReference type="EMBL" id="GAA6166841.1"/>
    </source>
</evidence>
<dbReference type="Pfam" id="PF01381">
    <property type="entry name" value="HTH_3"/>
    <property type="match status" value="1"/>
</dbReference>
<accession>A0ABQ0A5C2</accession>
<dbReference type="InterPro" id="IPR010982">
    <property type="entry name" value="Lambda_DNA-bd_dom_sf"/>
</dbReference>
<dbReference type="PROSITE" id="PS50943">
    <property type="entry name" value="HTH_CROC1"/>
    <property type="match status" value="1"/>
</dbReference>
<dbReference type="CDD" id="cd00093">
    <property type="entry name" value="HTH_XRE"/>
    <property type="match status" value="1"/>
</dbReference>
<protein>
    <submittedName>
        <fullName evidence="3">Cupin domain-containing protein</fullName>
    </submittedName>
</protein>
<dbReference type="CDD" id="cd02209">
    <property type="entry name" value="cupin_XRE_C"/>
    <property type="match status" value="1"/>
</dbReference>